<feature type="region of interest" description="Disordered" evidence="3">
    <location>
        <begin position="215"/>
        <end position="246"/>
    </location>
</feature>
<proteinExistence type="predicted"/>
<evidence type="ECO:0000259" key="4">
    <source>
        <dbReference type="PROSITE" id="PS51166"/>
    </source>
</evidence>
<dbReference type="RefSeq" id="XP_010475464.1">
    <property type="nucleotide sequence ID" value="XM_010477162.2"/>
</dbReference>
<organism evidence="5 6">
    <name type="scientific">Camelina sativa</name>
    <name type="common">False flax</name>
    <name type="synonym">Myagrum sativum</name>
    <dbReference type="NCBI Taxonomy" id="90675"/>
    <lineage>
        <taxon>Eukaryota</taxon>
        <taxon>Viridiplantae</taxon>
        <taxon>Streptophyta</taxon>
        <taxon>Embryophyta</taxon>
        <taxon>Tracheophyta</taxon>
        <taxon>Spermatophyta</taxon>
        <taxon>Magnoliopsida</taxon>
        <taxon>eudicotyledons</taxon>
        <taxon>Gunneridae</taxon>
        <taxon>Pentapetalae</taxon>
        <taxon>rosids</taxon>
        <taxon>malvids</taxon>
        <taxon>Brassicales</taxon>
        <taxon>Brassicaceae</taxon>
        <taxon>Camelineae</taxon>
        <taxon>Camelina</taxon>
    </lineage>
</organism>
<dbReference type="InterPro" id="IPR013784">
    <property type="entry name" value="Carb-bd-like_fold"/>
</dbReference>
<dbReference type="Gene3D" id="3.40.50.300">
    <property type="entry name" value="P-loop containing nucleotide triphosphate hydrolases"/>
    <property type="match status" value="1"/>
</dbReference>
<dbReference type="InterPro" id="IPR013783">
    <property type="entry name" value="Ig-like_fold"/>
</dbReference>
<protein>
    <submittedName>
        <fullName evidence="6">6-phosphofructo-2-kinase/fructose-2, 6-bisphosphatase-like</fullName>
    </submittedName>
</protein>
<dbReference type="PIRSF" id="PIRSF000709">
    <property type="entry name" value="6PFK_2-Ptase"/>
    <property type="match status" value="1"/>
</dbReference>
<dbReference type="PROSITE" id="PS51166">
    <property type="entry name" value="CBM20"/>
    <property type="match status" value="1"/>
</dbReference>
<dbReference type="Pfam" id="PF00300">
    <property type="entry name" value="His_Phos_1"/>
    <property type="match status" value="1"/>
</dbReference>
<feature type="compositionally biased region" description="Polar residues" evidence="3">
    <location>
        <begin position="215"/>
        <end position="234"/>
    </location>
</feature>
<accession>A0ABM0WSB7</accession>
<dbReference type="InterPro" id="IPR027417">
    <property type="entry name" value="P-loop_NTPase"/>
</dbReference>
<sequence>MGSSASKNSEDDDDGSNGGGGQLYVSLKMENSKVEGELTPHVYGSLSLIGSWDPSKALPMLRESASMSELSFVVPPDHETLDFKFLLKPKNRNTPCIVEEGENRLLIGGSLQGDARLALFRLEGDVIVEFRVFIKADRVSPFDLATSWRAYRENLQLSTVRGSPDVSINPDPKSVECPSESLELDLAHYEVPAPAPSANSSLVYAADNAENPRSLSASGTFLNDKTTNTAPNISEDSDDRVDGSPSAKEMTIIVPDSSNIYSASGEAESKSVGTLSPFQQKDGQKGLFVDRGVGSPRLVKSISASSFLVDTKLIKNSMPAAAGAVAAAAVADQMLGPKEDRHLAIVLVGLPARGKTFTAAKLTRYLRWLGHDTKHFNVGKYRRLKLGVNMSADFFRADNPEGVEARTEVAALAMEDMIAWMQEGGQVGIFDATNSTRVRRNMLMKMAEGKCKIIFLETLCNDERIIERNIRLKIQQSPDYSEETDFEAGVRDFRDRLANYERVYEPVEEGSYIKMIDMVSGNGGQIQVNNISGYLPGRIVFFLVNTHLTPRPILLTRHGESMDNVRGRIGGDSVISESGKLYAKKLASFVEKRLKSEKAASIWTSTLQRTNLTASSIVGFPKVQWRALDEINAGVCDGMTYEEVKKNMPEEYESRQKDKLRYRYPRGESYLDVIQRLEPVIVELERQRAPVVVISHQAVLRALYAYFADRPLKEIPQIEMPLHTIIEIQMGVSGVQEKRYKLMD</sequence>
<dbReference type="InterPro" id="IPR001345">
    <property type="entry name" value="PG/BPGM_mutase_AS"/>
</dbReference>
<evidence type="ECO:0000313" key="5">
    <source>
        <dbReference type="Proteomes" id="UP000694864"/>
    </source>
</evidence>
<dbReference type="PROSITE" id="PS00175">
    <property type="entry name" value="PG_MUTASE"/>
    <property type="match status" value="1"/>
</dbReference>
<dbReference type="Gene3D" id="3.40.50.1240">
    <property type="entry name" value="Phosphoglycerate mutase-like"/>
    <property type="match status" value="1"/>
</dbReference>
<dbReference type="PANTHER" id="PTHR10606">
    <property type="entry name" value="6-PHOSPHOFRUCTO-2-KINASE/FRUCTOSE-2,6-BISPHOSPHATASE"/>
    <property type="match status" value="1"/>
</dbReference>
<dbReference type="InterPro" id="IPR013079">
    <property type="entry name" value="6Phosfructo_kin"/>
</dbReference>
<keyword evidence="1" id="KW-0547">Nucleotide-binding</keyword>
<feature type="region of interest" description="Disordered" evidence="3">
    <location>
        <begin position="1"/>
        <end position="23"/>
    </location>
</feature>
<feature type="domain" description="CBM20" evidence="4">
    <location>
        <begin position="17"/>
        <end position="122"/>
    </location>
</feature>
<dbReference type="SUPFAM" id="SSF49452">
    <property type="entry name" value="Starch-binding domain-like"/>
    <property type="match status" value="1"/>
</dbReference>
<dbReference type="PANTHER" id="PTHR10606:SF44">
    <property type="entry name" value="6-PHOSPHOFRUCTO 2-KINASE_FRUCTOSE 2,6-BISPHOSPHATASE LONG FORM"/>
    <property type="match status" value="1"/>
</dbReference>
<dbReference type="InterPro" id="IPR013078">
    <property type="entry name" value="His_Pase_superF_clade-1"/>
</dbReference>
<dbReference type="SUPFAM" id="SSF53254">
    <property type="entry name" value="Phosphoglycerate mutase-like"/>
    <property type="match status" value="1"/>
</dbReference>
<reference evidence="5" key="1">
    <citation type="journal article" date="2014" name="Nat. Commun.">
        <title>The emerging biofuel crop Camelina sativa retains a highly undifferentiated hexaploid genome structure.</title>
        <authorList>
            <person name="Kagale S."/>
            <person name="Koh C."/>
            <person name="Nixon J."/>
            <person name="Bollina V."/>
            <person name="Clarke W.E."/>
            <person name="Tuteja R."/>
            <person name="Spillane C."/>
            <person name="Robinson S.J."/>
            <person name="Links M.G."/>
            <person name="Clarke C."/>
            <person name="Higgins E.E."/>
            <person name="Huebert T."/>
            <person name="Sharpe A.G."/>
            <person name="Parkin I.A."/>
        </authorList>
    </citation>
    <scope>NUCLEOTIDE SEQUENCE [LARGE SCALE GENOMIC DNA]</scope>
    <source>
        <strain evidence="5">cv. DH55</strain>
    </source>
</reference>
<dbReference type="Proteomes" id="UP000694864">
    <property type="component" value="Chromosome 17"/>
</dbReference>
<evidence type="ECO:0000256" key="1">
    <source>
        <dbReference type="ARBA" id="ARBA00022741"/>
    </source>
</evidence>
<dbReference type="GeneID" id="109124704"/>
<evidence type="ECO:0000313" key="6">
    <source>
        <dbReference type="RefSeq" id="XP_010475464.1"/>
    </source>
</evidence>
<keyword evidence="2" id="KW-0067">ATP-binding</keyword>
<evidence type="ECO:0000256" key="2">
    <source>
        <dbReference type="ARBA" id="ARBA00022840"/>
    </source>
</evidence>
<reference evidence="6" key="2">
    <citation type="submission" date="2025-08" db="UniProtKB">
        <authorList>
            <consortium name="RefSeq"/>
        </authorList>
    </citation>
    <scope>IDENTIFICATION</scope>
    <source>
        <tissue evidence="6">Leaf</tissue>
    </source>
</reference>
<dbReference type="SUPFAM" id="SSF52540">
    <property type="entry name" value="P-loop containing nucleoside triphosphate hydrolases"/>
    <property type="match status" value="1"/>
</dbReference>
<name>A0ABM0WSB7_CAMSA</name>
<dbReference type="SMART" id="SM00855">
    <property type="entry name" value="PGAM"/>
    <property type="match status" value="1"/>
</dbReference>
<dbReference type="SMART" id="SM01065">
    <property type="entry name" value="CBM_2"/>
    <property type="match status" value="1"/>
</dbReference>
<dbReference type="Gene3D" id="2.60.40.10">
    <property type="entry name" value="Immunoglobulins"/>
    <property type="match status" value="1"/>
</dbReference>
<evidence type="ECO:0000256" key="3">
    <source>
        <dbReference type="SAM" id="MobiDB-lite"/>
    </source>
</evidence>
<dbReference type="InterPro" id="IPR003094">
    <property type="entry name" value="6Pfruct_kin"/>
</dbReference>
<dbReference type="Pfam" id="PF01591">
    <property type="entry name" value="6PF2K"/>
    <property type="match status" value="1"/>
</dbReference>
<keyword evidence="5" id="KW-1185">Reference proteome</keyword>
<dbReference type="InterPro" id="IPR029033">
    <property type="entry name" value="His_PPase_superfam"/>
</dbReference>
<dbReference type="InterPro" id="IPR002044">
    <property type="entry name" value="CBM20"/>
</dbReference>
<gene>
    <name evidence="6" type="primary">LOC109124704</name>
</gene>
<dbReference type="CDD" id="cd07067">
    <property type="entry name" value="HP_PGM_like"/>
    <property type="match status" value="1"/>
</dbReference>
<dbReference type="PRINTS" id="PR00991">
    <property type="entry name" value="6PFRUCTKNASE"/>
</dbReference>